<dbReference type="EMBL" id="CP059491">
    <property type="protein sequence ID" value="QMS99782.1"/>
    <property type="molecule type" value="Genomic_DNA"/>
</dbReference>
<dbReference type="GO" id="GO:0051538">
    <property type="term" value="F:3 iron, 4 sulfur cluster binding"/>
    <property type="evidence" value="ECO:0007669"/>
    <property type="project" value="UniProtKB-KW"/>
</dbReference>
<accession>A0A7D7LP86</accession>
<dbReference type="RefSeq" id="WP_188330248.1">
    <property type="nucleotide sequence ID" value="NZ_CP059491.1"/>
</dbReference>
<evidence type="ECO:0000256" key="4">
    <source>
        <dbReference type="ARBA" id="ARBA00022982"/>
    </source>
</evidence>
<keyword evidence="3" id="KW-0479">Metal-binding</keyword>
<name>A0A7D7LP86_9ACTN</name>
<evidence type="ECO:0000256" key="5">
    <source>
        <dbReference type="ARBA" id="ARBA00023004"/>
    </source>
</evidence>
<evidence type="ECO:0000256" key="6">
    <source>
        <dbReference type="ARBA" id="ARBA00023014"/>
    </source>
</evidence>
<sequence length="65" mass="7101">MRLRLDRDLCVGHAQCYATDPGLFPIDDEGFSLVDDQEVPDSRLVAARAGVNACPERALRLEGDA</sequence>
<keyword evidence="2" id="KW-0813">Transport</keyword>
<evidence type="ECO:0000256" key="3">
    <source>
        <dbReference type="ARBA" id="ARBA00022723"/>
    </source>
</evidence>
<protein>
    <submittedName>
        <fullName evidence="8">Ferredoxin</fullName>
    </submittedName>
</protein>
<gene>
    <name evidence="8" type="ORF">H1R19_12335</name>
</gene>
<keyword evidence="4" id="KW-0249">Electron transport</keyword>
<dbReference type="KEGG" id="gji:H1R19_12335"/>
<dbReference type="Proteomes" id="UP000515663">
    <property type="component" value="Chromosome"/>
</dbReference>
<keyword evidence="5" id="KW-0408">Iron</keyword>
<evidence type="ECO:0000313" key="8">
    <source>
        <dbReference type="EMBL" id="QMS99782.1"/>
    </source>
</evidence>
<dbReference type="PANTHER" id="PTHR36923">
    <property type="entry name" value="FERREDOXIN"/>
    <property type="match status" value="1"/>
</dbReference>
<dbReference type="GO" id="GO:0046872">
    <property type="term" value="F:metal ion binding"/>
    <property type="evidence" value="ECO:0007669"/>
    <property type="project" value="UniProtKB-KW"/>
</dbReference>
<keyword evidence="9" id="KW-1185">Reference proteome</keyword>
<evidence type="ECO:0000256" key="2">
    <source>
        <dbReference type="ARBA" id="ARBA00022448"/>
    </source>
</evidence>
<evidence type="ECO:0000313" key="9">
    <source>
        <dbReference type="Proteomes" id="UP000515663"/>
    </source>
</evidence>
<reference evidence="9" key="1">
    <citation type="submission" date="2020-07" db="EMBL/GenBank/DDBJ databases">
        <title>novel species isolated from the respiratory tract of Marmot.</title>
        <authorList>
            <person name="Zhang G."/>
        </authorList>
    </citation>
    <scope>NUCLEOTIDE SEQUENCE [LARGE SCALE GENOMIC DNA]</scope>
    <source>
        <strain evidence="9">686</strain>
    </source>
</reference>
<dbReference type="Pfam" id="PF13459">
    <property type="entry name" value="Fer4_15"/>
    <property type="match status" value="1"/>
</dbReference>
<proteinExistence type="predicted"/>
<keyword evidence="7" id="KW-0003">3Fe-4S</keyword>
<keyword evidence="6" id="KW-0411">Iron-sulfur</keyword>
<dbReference type="InterPro" id="IPR051269">
    <property type="entry name" value="Fe-S_cluster_ET"/>
</dbReference>
<evidence type="ECO:0000256" key="7">
    <source>
        <dbReference type="ARBA" id="ARBA00023291"/>
    </source>
</evidence>
<dbReference type="AlphaFoldDB" id="A0A7D7LP86"/>
<evidence type="ECO:0000256" key="1">
    <source>
        <dbReference type="ARBA" id="ARBA00001927"/>
    </source>
</evidence>
<dbReference type="PANTHER" id="PTHR36923:SF3">
    <property type="entry name" value="FERREDOXIN"/>
    <property type="match status" value="1"/>
</dbReference>
<dbReference type="Gene3D" id="3.30.70.20">
    <property type="match status" value="1"/>
</dbReference>
<dbReference type="SUPFAM" id="SSF54862">
    <property type="entry name" value="4Fe-4S ferredoxins"/>
    <property type="match status" value="1"/>
</dbReference>
<comment type="cofactor">
    <cofactor evidence="1">
        <name>[3Fe-4S] cluster</name>
        <dbReference type="ChEBI" id="CHEBI:21137"/>
    </cofactor>
</comment>
<organism evidence="8 9">
    <name type="scientific">Gordonia jinghuaiqii</name>
    <dbReference type="NCBI Taxonomy" id="2758710"/>
    <lineage>
        <taxon>Bacteria</taxon>
        <taxon>Bacillati</taxon>
        <taxon>Actinomycetota</taxon>
        <taxon>Actinomycetes</taxon>
        <taxon>Mycobacteriales</taxon>
        <taxon>Gordoniaceae</taxon>
        <taxon>Gordonia</taxon>
    </lineage>
</organism>